<feature type="non-terminal residue" evidence="3">
    <location>
        <position position="78"/>
    </location>
</feature>
<feature type="chain" id="PRO_5022095776" evidence="1">
    <location>
        <begin position="19"/>
        <end position="78"/>
    </location>
</feature>
<evidence type="ECO:0000256" key="1">
    <source>
        <dbReference type="SAM" id="SignalP"/>
    </source>
</evidence>
<organism evidence="3 4">
    <name type="scientific">Candidatus Segetimicrobium genomatis</name>
    <dbReference type="NCBI Taxonomy" id="2569760"/>
    <lineage>
        <taxon>Bacteria</taxon>
        <taxon>Bacillati</taxon>
        <taxon>Candidatus Sysuimicrobiota</taxon>
        <taxon>Candidatus Sysuimicrobiia</taxon>
        <taxon>Candidatus Sysuimicrobiales</taxon>
        <taxon>Candidatus Segetimicrobiaceae</taxon>
        <taxon>Candidatus Segetimicrobium</taxon>
    </lineage>
</organism>
<evidence type="ECO:0000313" key="4">
    <source>
        <dbReference type="Proteomes" id="UP000315217"/>
    </source>
</evidence>
<evidence type="ECO:0000259" key="2">
    <source>
        <dbReference type="PROSITE" id="PS50933"/>
    </source>
</evidence>
<dbReference type="InterPro" id="IPR010895">
    <property type="entry name" value="CHRD"/>
</dbReference>
<keyword evidence="1" id="KW-0732">Signal</keyword>
<dbReference type="Pfam" id="PF07452">
    <property type="entry name" value="CHRD"/>
    <property type="match status" value="1"/>
</dbReference>
<gene>
    <name evidence="3" type="ORF">E6G98_08620</name>
</gene>
<dbReference type="PROSITE" id="PS50933">
    <property type="entry name" value="CHRD"/>
    <property type="match status" value="1"/>
</dbReference>
<reference evidence="3 4" key="1">
    <citation type="journal article" date="2019" name="Nat. Microbiol.">
        <title>Mediterranean grassland soil C-N compound turnover is dependent on rainfall and depth, and is mediated by genomically divergent microorganisms.</title>
        <authorList>
            <person name="Diamond S."/>
            <person name="Andeer P.F."/>
            <person name="Li Z."/>
            <person name="Crits-Christoph A."/>
            <person name="Burstein D."/>
            <person name="Anantharaman K."/>
            <person name="Lane K.R."/>
            <person name="Thomas B.C."/>
            <person name="Pan C."/>
            <person name="Northen T.R."/>
            <person name="Banfield J.F."/>
        </authorList>
    </citation>
    <scope>NUCLEOTIDE SEQUENCE [LARGE SCALE GENOMIC DNA]</scope>
    <source>
        <strain evidence="3">NP_1</strain>
    </source>
</reference>
<evidence type="ECO:0000313" key="3">
    <source>
        <dbReference type="EMBL" id="TMJ09775.1"/>
    </source>
</evidence>
<proteinExistence type="predicted"/>
<feature type="signal peptide" evidence="1">
    <location>
        <begin position="1"/>
        <end position="18"/>
    </location>
</feature>
<comment type="caution">
    <text evidence="3">The sequence shown here is derived from an EMBL/GenBank/DDBJ whole genome shotgun (WGS) entry which is preliminary data.</text>
</comment>
<accession>A0A537LP53</accession>
<dbReference type="EMBL" id="VBAI01000148">
    <property type="protein sequence ID" value="TMJ09775.1"/>
    <property type="molecule type" value="Genomic_DNA"/>
</dbReference>
<sequence>MLLAAMVVVFLWFGLSPAATQPFPTLRATLTGFEETPAISTGASGSFVARIRTDAIDYELSYDGFPTDVLQAHIHFGQ</sequence>
<dbReference type="Proteomes" id="UP000315217">
    <property type="component" value="Unassembled WGS sequence"/>
</dbReference>
<dbReference type="AlphaFoldDB" id="A0A537LP53"/>
<feature type="domain" description="CHRD" evidence="2">
    <location>
        <begin position="22"/>
        <end position="78"/>
    </location>
</feature>
<name>A0A537LP53_9BACT</name>
<protein>
    <submittedName>
        <fullName evidence="3">CHRD domain-containing protein</fullName>
    </submittedName>
</protein>